<dbReference type="EMBL" id="PUIA01000050">
    <property type="protein sequence ID" value="PQO28414.1"/>
    <property type="molecule type" value="Genomic_DNA"/>
</dbReference>
<evidence type="ECO:0000313" key="2">
    <source>
        <dbReference type="Proteomes" id="UP000240009"/>
    </source>
</evidence>
<organism evidence="1 2">
    <name type="scientific">Blastopirellula marina</name>
    <dbReference type="NCBI Taxonomy" id="124"/>
    <lineage>
        <taxon>Bacteria</taxon>
        <taxon>Pseudomonadati</taxon>
        <taxon>Planctomycetota</taxon>
        <taxon>Planctomycetia</taxon>
        <taxon>Pirellulales</taxon>
        <taxon>Pirellulaceae</taxon>
        <taxon>Blastopirellula</taxon>
    </lineage>
</organism>
<sequence length="163" mass="17534">MDQFLGSMPAFEMSQDAEGVIVHVSLRGLSFTGDHFAAIKISPKESQLATLAVPVRWTISAPISVSPSTVFLARSDETSKWKSVDIVLSVAGNLAPKGAAGQIVSGGDTGITVEHLGSPLVGNWGTRQRVRLHFDDDFPLSKKEIRLNWPGVTTPAIVQVRTR</sequence>
<dbReference type="Proteomes" id="UP000240009">
    <property type="component" value="Unassembled WGS sequence"/>
</dbReference>
<name>A0A2S8F908_9BACT</name>
<evidence type="ECO:0000313" key="1">
    <source>
        <dbReference type="EMBL" id="PQO28414.1"/>
    </source>
</evidence>
<dbReference type="AlphaFoldDB" id="A0A2S8F908"/>
<comment type="caution">
    <text evidence="1">The sequence shown here is derived from an EMBL/GenBank/DDBJ whole genome shotgun (WGS) entry which is preliminary data.</text>
</comment>
<proteinExistence type="predicted"/>
<gene>
    <name evidence="1" type="ORF">C5Y96_16130</name>
</gene>
<accession>A0A2S8F908</accession>
<protein>
    <submittedName>
        <fullName evidence="1">Uncharacterized protein</fullName>
    </submittedName>
</protein>
<reference evidence="1 2" key="1">
    <citation type="submission" date="2018-02" db="EMBL/GenBank/DDBJ databases">
        <title>Comparative genomes isolates from brazilian mangrove.</title>
        <authorList>
            <person name="Araujo J.E."/>
            <person name="Taketani R.G."/>
            <person name="Silva M.C.P."/>
            <person name="Loureco M.V."/>
            <person name="Andreote F.D."/>
        </authorList>
    </citation>
    <scope>NUCLEOTIDE SEQUENCE [LARGE SCALE GENOMIC DNA]</scope>
    <source>
        <strain evidence="1 2">HEX-2 MGV</strain>
    </source>
</reference>